<dbReference type="EMBL" id="JABFAI010000026">
    <property type="protein sequence ID" value="KAF4960198.1"/>
    <property type="molecule type" value="Genomic_DNA"/>
</dbReference>
<protein>
    <submittedName>
        <fullName evidence="1">Uncharacterized protein</fullName>
    </submittedName>
</protein>
<comment type="caution">
    <text evidence="1">The sequence shown here is derived from an EMBL/GenBank/DDBJ whole genome shotgun (WGS) entry which is preliminary data.</text>
</comment>
<reference evidence="1" key="1">
    <citation type="journal article" date="2020" name="BMC Genomics">
        <title>Correction to: Identification and distribution of gene clusters required for synthesis of sphingolipid metabolism inhibitors in diverse species of the filamentous fungus Fusarium.</title>
        <authorList>
            <person name="Kim H.S."/>
            <person name="Lohmar J.M."/>
            <person name="Busman M."/>
            <person name="Brown D.W."/>
            <person name="Naumann T.A."/>
            <person name="Divon H.H."/>
            <person name="Lysoe E."/>
            <person name="Uhlig S."/>
            <person name="Proctor R.H."/>
        </authorList>
    </citation>
    <scope>NUCLEOTIDE SEQUENCE</scope>
    <source>
        <strain evidence="1">NRRL 45417</strain>
    </source>
</reference>
<dbReference type="AlphaFoldDB" id="A0A8H4X359"/>
<proteinExistence type="predicted"/>
<sequence length="136" mass="14998">MPKVSPWKQRSDGLWSRPLIGPERMFDQWLEIDALALLKTFPPEDMSRAAYVGPAMANTFLVSPFDVSPYLKNQGVSIGDENQWKIVWEVAQNVGRATDEAAKSNLSEHVDWTQGPAAFGGVAHVMEAMKAGLLPS</sequence>
<organism evidence="1 2">
    <name type="scientific">Fusarium gaditjirri</name>
    <dbReference type="NCBI Taxonomy" id="282569"/>
    <lineage>
        <taxon>Eukaryota</taxon>
        <taxon>Fungi</taxon>
        <taxon>Dikarya</taxon>
        <taxon>Ascomycota</taxon>
        <taxon>Pezizomycotina</taxon>
        <taxon>Sordariomycetes</taxon>
        <taxon>Hypocreomycetidae</taxon>
        <taxon>Hypocreales</taxon>
        <taxon>Nectriaceae</taxon>
        <taxon>Fusarium</taxon>
        <taxon>Fusarium nisikadoi species complex</taxon>
    </lineage>
</organism>
<name>A0A8H4X359_9HYPO</name>
<evidence type="ECO:0000313" key="2">
    <source>
        <dbReference type="Proteomes" id="UP000604273"/>
    </source>
</evidence>
<dbReference type="OrthoDB" id="5103341at2759"/>
<reference evidence="1" key="2">
    <citation type="submission" date="2020-05" db="EMBL/GenBank/DDBJ databases">
        <authorList>
            <person name="Kim H.-S."/>
            <person name="Proctor R.H."/>
            <person name="Brown D.W."/>
        </authorList>
    </citation>
    <scope>NUCLEOTIDE SEQUENCE</scope>
    <source>
        <strain evidence="1">NRRL 45417</strain>
    </source>
</reference>
<gene>
    <name evidence="1" type="ORF">FGADI_1218</name>
</gene>
<accession>A0A8H4X359</accession>
<evidence type="ECO:0000313" key="1">
    <source>
        <dbReference type="EMBL" id="KAF4960198.1"/>
    </source>
</evidence>
<dbReference type="Proteomes" id="UP000604273">
    <property type="component" value="Unassembled WGS sequence"/>
</dbReference>
<keyword evidence="2" id="KW-1185">Reference proteome</keyword>